<dbReference type="KEGG" id="rho:RHOM_15115"/>
<dbReference type="BioCyc" id="RHOM585394:G1H02-3006-MONOMER"/>
<dbReference type="Proteomes" id="UP000008178">
    <property type="component" value="Chromosome"/>
</dbReference>
<dbReference type="OrthoDB" id="6984450at2"/>
<gene>
    <name evidence="1" type="ordered locus">RHOM_15115</name>
</gene>
<reference evidence="1 2" key="1">
    <citation type="journal article" date="2015" name="Genome Announc.">
        <title>Complete genome sequence of the human gut symbiont Roseburia hominis.</title>
        <authorList>
            <person name="Travis A.J."/>
            <person name="Kelly D."/>
            <person name="Flint H.J."/>
            <person name="Aminov R.I."/>
        </authorList>
    </citation>
    <scope>NUCLEOTIDE SEQUENCE [LARGE SCALE GENOMIC DNA]</scope>
    <source>
        <strain evidence="2">DSM 16839 / JCM 17582 / NCIMB 14029 / A2-183</strain>
    </source>
</reference>
<dbReference type="GeneID" id="93724719"/>
<evidence type="ECO:0000313" key="2">
    <source>
        <dbReference type="Proteomes" id="UP000008178"/>
    </source>
</evidence>
<proteinExistence type="predicted"/>
<dbReference type="RefSeq" id="WP_014081092.1">
    <property type="nucleotide sequence ID" value="NC_015977.1"/>
</dbReference>
<organism evidence="1 2">
    <name type="scientific">Roseburia hominis (strain DSM 16839 / JCM 17582 / NCIMB 14029 / A2-183)</name>
    <dbReference type="NCBI Taxonomy" id="585394"/>
    <lineage>
        <taxon>Bacteria</taxon>
        <taxon>Bacillati</taxon>
        <taxon>Bacillota</taxon>
        <taxon>Clostridia</taxon>
        <taxon>Lachnospirales</taxon>
        <taxon>Lachnospiraceae</taxon>
        <taxon>Roseburia</taxon>
    </lineage>
</organism>
<accession>G2SYN2</accession>
<keyword evidence="2" id="KW-1185">Reference proteome</keyword>
<dbReference type="AlphaFoldDB" id="G2SYN2"/>
<dbReference type="STRING" id="585394.RHOM_15115"/>
<dbReference type="EMBL" id="CP003040">
    <property type="protein sequence ID" value="AEN98129.1"/>
    <property type="molecule type" value="Genomic_DNA"/>
</dbReference>
<evidence type="ECO:0000313" key="1">
    <source>
        <dbReference type="EMBL" id="AEN98129.1"/>
    </source>
</evidence>
<sequence length="122" mass="14552">MNHDIEKALDNLEKRAQDIQHYMNIMSKVKTVNVADDQDFQREFDFFYKVRRNAEWRKVFFEIFERKKKKNCSYKEIITELYEGTGQVEASFASKMLASIDENMPIWDSKVLDRIGIKSSNK</sequence>
<dbReference type="HOGENOM" id="CLU_2025000_0_0_9"/>
<name>G2SYN2_ROSHA</name>
<protein>
    <submittedName>
        <fullName evidence="1">Uncharacterized protein</fullName>
    </submittedName>
</protein>